<evidence type="ECO:0000259" key="2">
    <source>
        <dbReference type="PROSITE" id="PS50943"/>
    </source>
</evidence>
<dbReference type="InterPro" id="IPR010359">
    <property type="entry name" value="IrrE_HExxH"/>
</dbReference>
<dbReference type="PROSITE" id="PS50943">
    <property type="entry name" value="HTH_CROC1"/>
    <property type="match status" value="1"/>
</dbReference>
<accession>A0A1X1T2L4</accession>
<gene>
    <name evidence="4" type="ORF">AWC01_14530</name>
    <name evidence="3" type="ORF">MDOR_34900</name>
</gene>
<dbReference type="InterPro" id="IPR001387">
    <property type="entry name" value="Cro/C1-type_HTH"/>
</dbReference>
<evidence type="ECO:0000313" key="6">
    <source>
        <dbReference type="Proteomes" id="UP000467201"/>
    </source>
</evidence>
<dbReference type="Proteomes" id="UP000193564">
    <property type="component" value="Unassembled WGS sequence"/>
</dbReference>
<dbReference type="Proteomes" id="UP000467201">
    <property type="component" value="Chromosome"/>
</dbReference>
<dbReference type="GO" id="GO:0003677">
    <property type="term" value="F:DNA binding"/>
    <property type="evidence" value="ECO:0007669"/>
    <property type="project" value="InterPro"/>
</dbReference>
<evidence type="ECO:0000313" key="4">
    <source>
        <dbReference type="EMBL" id="ORV38485.1"/>
    </source>
</evidence>
<reference evidence="4 5" key="1">
    <citation type="submission" date="2016-01" db="EMBL/GenBank/DDBJ databases">
        <title>The new phylogeny of the genus Mycobacterium.</title>
        <authorList>
            <person name="Tarcisio F."/>
            <person name="Conor M."/>
            <person name="Antonella G."/>
            <person name="Elisabetta G."/>
            <person name="Giulia F.S."/>
            <person name="Sara T."/>
            <person name="Anna F."/>
            <person name="Clotilde B."/>
            <person name="Roberto B."/>
            <person name="Veronica D.S."/>
            <person name="Fabio R."/>
            <person name="Monica P."/>
            <person name="Olivier J."/>
            <person name="Enrico T."/>
            <person name="Nicola S."/>
        </authorList>
    </citation>
    <scope>NUCLEOTIDE SEQUENCE [LARGE SCALE GENOMIC DNA]</scope>
    <source>
        <strain evidence="4 5">DSM 44339</strain>
    </source>
</reference>
<comment type="similarity">
    <text evidence="1">Belongs to the short-chain fatty acyl-CoA assimilation regulator (ScfR) family.</text>
</comment>
<dbReference type="Pfam" id="PF01381">
    <property type="entry name" value="HTH_3"/>
    <property type="match status" value="1"/>
</dbReference>
<dbReference type="PANTHER" id="PTHR43236">
    <property type="entry name" value="ANTITOXIN HIGA1"/>
    <property type="match status" value="1"/>
</dbReference>
<dbReference type="OrthoDB" id="9794834at2"/>
<dbReference type="STRING" id="126673.AWC01_14530"/>
<dbReference type="SMART" id="SM00530">
    <property type="entry name" value="HTH_XRE"/>
    <property type="match status" value="1"/>
</dbReference>
<dbReference type="EMBL" id="AP022605">
    <property type="protein sequence ID" value="BBZ09321.1"/>
    <property type="molecule type" value="Genomic_DNA"/>
</dbReference>
<dbReference type="SUPFAM" id="SSF47413">
    <property type="entry name" value="lambda repressor-like DNA-binding domains"/>
    <property type="match status" value="1"/>
</dbReference>
<protein>
    <submittedName>
        <fullName evidence="3">Transcriptional regulator</fullName>
    </submittedName>
</protein>
<dbReference type="RefSeq" id="WP_085192067.1">
    <property type="nucleotide sequence ID" value="NZ_AP022605.1"/>
</dbReference>
<dbReference type="AlphaFoldDB" id="A0A1X1T2L4"/>
<sequence>MDGETLGARIVEARKAADLTQEHLAAAIGVDRTAFPLIEKGKRKVSALELVKLAAALDTPLAWFVRDPLPMVVSRRAEAGPSHEVTARLDRELELFAGDLAWLRQFEVIGSHSDRPIWPTPHSVESAETVARQVREHLDLGAEPLNDVAAIAERFGLYSCSLAFGDRGADGALVEVGDGIAAAVIDGDARVGRRRMSMAHELGHWLFGDAYDSNTAPDTEQMITSFAAFFLAPRSGVTALWNQHRTQMLRETAIRVAGTYRMSWSAAVLHLHRLQLITDEQKRGLEPYRPTIGEFAKLAITLDTDELKPPSVSPALAAAILAAYTDLRLTAPRAVELLRGQLQETDLPPRRAETAADYARMG</sequence>
<name>A0A1X1T2L4_9MYCO</name>
<reference evidence="3 6" key="2">
    <citation type="journal article" date="2019" name="Emerg. Microbes Infect.">
        <title>Comprehensive subspecies identification of 175 nontuberculous mycobacteria species based on 7547 genomic profiles.</title>
        <authorList>
            <person name="Matsumoto Y."/>
            <person name="Kinjo T."/>
            <person name="Motooka D."/>
            <person name="Nabeya D."/>
            <person name="Jung N."/>
            <person name="Uechi K."/>
            <person name="Horii T."/>
            <person name="Iida T."/>
            <person name="Fujita J."/>
            <person name="Nakamura S."/>
        </authorList>
    </citation>
    <scope>NUCLEOTIDE SEQUENCE [LARGE SCALE GENOMIC DNA]</scope>
    <source>
        <strain evidence="3 6">JCM 12405</strain>
    </source>
</reference>
<dbReference type="PANTHER" id="PTHR43236:SF1">
    <property type="entry name" value="BLL7220 PROTEIN"/>
    <property type="match status" value="1"/>
</dbReference>
<proteinExistence type="inferred from homology"/>
<dbReference type="Gene3D" id="1.10.10.2910">
    <property type="match status" value="1"/>
</dbReference>
<organism evidence="4 5">
    <name type="scientific">Mycolicibacterium doricum</name>
    <dbReference type="NCBI Taxonomy" id="126673"/>
    <lineage>
        <taxon>Bacteria</taxon>
        <taxon>Bacillati</taxon>
        <taxon>Actinomycetota</taxon>
        <taxon>Actinomycetes</taxon>
        <taxon>Mycobacteriales</taxon>
        <taxon>Mycobacteriaceae</taxon>
        <taxon>Mycolicibacterium</taxon>
    </lineage>
</organism>
<evidence type="ECO:0000313" key="3">
    <source>
        <dbReference type="EMBL" id="BBZ09321.1"/>
    </source>
</evidence>
<reference evidence="3" key="3">
    <citation type="submission" date="2020-02" db="EMBL/GenBank/DDBJ databases">
        <authorList>
            <person name="Matsumoto Y."/>
            <person name="Motooka D."/>
            <person name="Nakamura S."/>
        </authorList>
    </citation>
    <scope>NUCLEOTIDE SEQUENCE</scope>
    <source>
        <strain evidence="3">JCM 12405</strain>
    </source>
</reference>
<evidence type="ECO:0000313" key="5">
    <source>
        <dbReference type="Proteomes" id="UP000193564"/>
    </source>
</evidence>
<dbReference type="Pfam" id="PF06114">
    <property type="entry name" value="Peptidase_M78"/>
    <property type="match status" value="1"/>
</dbReference>
<dbReference type="CDD" id="cd00093">
    <property type="entry name" value="HTH_XRE"/>
    <property type="match status" value="1"/>
</dbReference>
<feature type="domain" description="HTH cro/C1-type" evidence="2">
    <location>
        <begin position="10"/>
        <end position="64"/>
    </location>
</feature>
<dbReference type="EMBL" id="LQOS01000041">
    <property type="protein sequence ID" value="ORV38485.1"/>
    <property type="molecule type" value="Genomic_DNA"/>
</dbReference>
<keyword evidence="5" id="KW-1185">Reference proteome</keyword>
<dbReference type="Gene3D" id="1.10.260.40">
    <property type="entry name" value="lambda repressor-like DNA-binding domains"/>
    <property type="match status" value="1"/>
</dbReference>
<dbReference type="InterPro" id="IPR052345">
    <property type="entry name" value="Rad_response_metalloprotease"/>
</dbReference>
<evidence type="ECO:0000256" key="1">
    <source>
        <dbReference type="ARBA" id="ARBA00007227"/>
    </source>
</evidence>
<dbReference type="KEGG" id="mdr:MDOR_34900"/>
<dbReference type="InterPro" id="IPR010982">
    <property type="entry name" value="Lambda_DNA-bd_dom_sf"/>
</dbReference>